<evidence type="ECO:0000313" key="1">
    <source>
        <dbReference type="EnsemblMetazoa" id="GBRI043140-PA"/>
    </source>
</evidence>
<accession>A0A1A9X3N8</accession>
<name>A0A1A9X3N8_9MUSC</name>
<dbReference type="STRING" id="37001.A0A1A9X3N8"/>
<dbReference type="AlphaFoldDB" id="A0A1A9X3N8"/>
<dbReference type="VEuPathDB" id="VectorBase:GBRI043140"/>
<proteinExistence type="predicted"/>
<keyword evidence="2" id="KW-1185">Reference proteome</keyword>
<evidence type="ECO:0000313" key="2">
    <source>
        <dbReference type="Proteomes" id="UP000091820"/>
    </source>
</evidence>
<dbReference type="EnsemblMetazoa" id="GBRI043140-RA">
    <property type="protein sequence ID" value="GBRI043140-PA"/>
    <property type="gene ID" value="GBRI043140"/>
</dbReference>
<protein>
    <submittedName>
        <fullName evidence="1">Uncharacterized protein</fullName>
    </submittedName>
</protein>
<reference evidence="2" key="1">
    <citation type="submission" date="2014-03" db="EMBL/GenBank/DDBJ databases">
        <authorList>
            <person name="Aksoy S."/>
            <person name="Warren W."/>
            <person name="Wilson R.K."/>
        </authorList>
    </citation>
    <scope>NUCLEOTIDE SEQUENCE [LARGE SCALE GENOMIC DNA]</scope>
    <source>
        <strain evidence="2">IAEA</strain>
    </source>
</reference>
<reference evidence="1" key="2">
    <citation type="submission" date="2020-05" db="UniProtKB">
        <authorList>
            <consortium name="EnsemblMetazoa"/>
        </authorList>
    </citation>
    <scope>IDENTIFICATION</scope>
    <source>
        <strain evidence="1">IAEA</strain>
    </source>
</reference>
<dbReference type="Proteomes" id="UP000091820">
    <property type="component" value="Unassembled WGS sequence"/>
</dbReference>
<sequence length="361" mass="41772">MSHLLKRTKKSCLKLIRKISSKQIYLKRLEEEVATPRNEGCSDHSKDESYENAYNDEVKEKLFSLPVYLKLSQKQSSIALDEEEVNEDSEDCDCISKHYDENYNSTRKIRNNTESESNDFETLSHLCTENASEIIEIKRDPADKGVKKDIQSKDDDTQLDTVFEKVHYKQNVRYLRHTPSSTSLDNNNLICVADDECVDENFRTCTISPIINNNDDSLRTHSNQISSYTGKHQNNFFLPVNVSLGSKRVGNYQQLVITEEPDYFLKMTAVVKWDINGNSLEEEETIWNNYEEHKNHHHQVSSHWGGNRECSLNDSPKSSFYSSSTTIDTWLEEDDDAIDSMLLSEQQQQCCSSYKNRCLIK</sequence>
<organism evidence="1 2">
    <name type="scientific">Glossina brevipalpis</name>
    <dbReference type="NCBI Taxonomy" id="37001"/>
    <lineage>
        <taxon>Eukaryota</taxon>
        <taxon>Metazoa</taxon>
        <taxon>Ecdysozoa</taxon>
        <taxon>Arthropoda</taxon>
        <taxon>Hexapoda</taxon>
        <taxon>Insecta</taxon>
        <taxon>Pterygota</taxon>
        <taxon>Neoptera</taxon>
        <taxon>Endopterygota</taxon>
        <taxon>Diptera</taxon>
        <taxon>Brachycera</taxon>
        <taxon>Muscomorpha</taxon>
        <taxon>Hippoboscoidea</taxon>
        <taxon>Glossinidae</taxon>
        <taxon>Glossina</taxon>
    </lineage>
</organism>